<dbReference type="Proteomes" id="UP000569329">
    <property type="component" value="Unassembled WGS sequence"/>
</dbReference>
<evidence type="ECO:0000256" key="2">
    <source>
        <dbReference type="ARBA" id="ARBA00022630"/>
    </source>
</evidence>
<comment type="caution">
    <text evidence="8">The sequence shown here is derived from an EMBL/GenBank/DDBJ whole genome shotgun (WGS) entry which is preliminary data.</text>
</comment>
<sequence>MYEQASQLREVGAAVALSANGTRLLRRLGLGSELAECSVVPTELIHRHWRDGHRITAHAVGTRYEELFGAPYYGVHRADLQSLLVAACGHERVHLGRRLTDVNASADGVELTFSDGHVTRADVVVGADGVHSTVRGWVTGEDTAAYSATSGFRGLVPAEQLTLLPDPGAIQFWMGPGGHLLHYPIGNGETINFLAVVDGPRTWPANGWMVPTTHEEIGEAFTGWHPAVVQLVSATSLHQRWALFGQSPSNRWSRGRITLLGDAVHAMLPHHGQGANQTIEDAVTLADCLASSEEDTAALWRYETLRRARTRQVQRSSWGTSDALHLPDGPAAARHDRDLADLPNTLHWIHAHDAEALSPTPRHG</sequence>
<dbReference type="Pfam" id="PF01494">
    <property type="entry name" value="FAD_binding_3"/>
    <property type="match status" value="1"/>
</dbReference>
<evidence type="ECO:0000256" key="5">
    <source>
        <dbReference type="ARBA" id="ARBA00023033"/>
    </source>
</evidence>
<organism evidence="8 9">
    <name type="scientific">Halosaccharopolyspora lacisalsi</name>
    <dbReference type="NCBI Taxonomy" id="1000566"/>
    <lineage>
        <taxon>Bacteria</taxon>
        <taxon>Bacillati</taxon>
        <taxon>Actinomycetota</taxon>
        <taxon>Actinomycetes</taxon>
        <taxon>Pseudonocardiales</taxon>
        <taxon>Pseudonocardiaceae</taxon>
        <taxon>Halosaccharopolyspora</taxon>
    </lineage>
</organism>
<dbReference type="SUPFAM" id="SSF54373">
    <property type="entry name" value="FAD-linked reductases, C-terminal domain"/>
    <property type="match status" value="1"/>
</dbReference>
<dbReference type="InterPro" id="IPR002938">
    <property type="entry name" value="FAD-bd"/>
</dbReference>
<dbReference type="Gene3D" id="3.50.50.60">
    <property type="entry name" value="FAD/NAD(P)-binding domain"/>
    <property type="match status" value="1"/>
</dbReference>
<feature type="region of interest" description="Disordered" evidence="6">
    <location>
        <begin position="313"/>
        <end position="335"/>
    </location>
</feature>
<dbReference type="GO" id="GO:0018658">
    <property type="term" value="F:salicylate 1-monooxygenase activity"/>
    <property type="evidence" value="ECO:0007669"/>
    <property type="project" value="UniProtKB-EC"/>
</dbReference>
<name>A0A839DSN3_9PSEU</name>
<evidence type="ECO:0000256" key="6">
    <source>
        <dbReference type="SAM" id="MobiDB-lite"/>
    </source>
</evidence>
<reference evidence="8 9" key="1">
    <citation type="submission" date="2020-07" db="EMBL/GenBank/DDBJ databases">
        <title>Sequencing the genomes of 1000 actinobacteria strains.</title>
        <authorList>
            <person name="Klenk H.-P."/>
        </authorList>
    </citation>
    <scope>NUCLEOTIDE SEQUENCE [LARGE SCALE GENOMIC DNA]</scope>
    <source>
        <strain evidence="8 9">DSM 45975</strain>
    </source>
</reference>
<evidence type="ECO:0000256" key="4">
    <source>
        <dbReference type="ARBA" id="ARBA00023002"/>
    </source>
</evidence>
<dbReference type="PANTHER" id="PTHR13789">
    <property type="entry name" value="MONOOXYGENASE"/>
    <property type="match status" value="1"/>
</dbReference>
<keyword evidence="3" id="KW-0274">FAD</keyword>
<keyword evidence="5" id="KW-0503">Monooxygenase</keyword>
<feature type="domain" description="FAD-binding" evidence="7">
    <location>
        <begin position="14"/>
        <end position="314"/>
    </location>
</feature>
<dbReference type="PANTHER" id="PTHR13789:SF318">
    <property type="entry name" value="GERANYLGERANYL DIPHOSPHATE REDUCTASE"/>
    <property type="match status" value="1"/>
</dbReference>
<dbReference type="SUPFAM" id="SSF51905">
    <property type="entry name" value="FAD/NAD(P)-binding domain"/>
    <property type="match status" value="1"/>
</dbReference>
<keyword evidence="4 8" id="KW-0560">Oxidoreductase</keyword>
<proteinExistence type="predicted"/>
<dbReference type="GO" id="GO:0071949">
    <property type="term" value="F:FAD binding"/>
    <property type="evidence" value="ECO:0007669"/>
    <property type="project" value="InterPro"/>
</dbReference>
<dbReference type="AlphaFoldDB" id="A0A839DSN3"/>
<keyword evidence="2" id="KW-0285">Flavoprotein</keyword>
<comment type="cofactor">
    <cofactor evidence="1">
        <name>FAD</name>
        <dbReference type="ChEBI" id="CHEBI:57692"/>
    </cofactor>
</comment>
<dbReference type="PRINTS" id="PR00420">
    <property type="entry name" value="RNGMNOXGNASE"/>
</dbReference>
<evidence type="ECO:0000313" key="8">
    <source>
        <dbReference type="EMBL" id="MBA8825002.1"/>
    </source>
</evidence>
<evidence type="ECO:0000313" key="9">
    <source>
        <dbReference type="Proteomes" id="UP000569329"/>
    </source>
</evidence>
<dbReference type="InterPro" id="IPR036188">
    <property type="entry name" value="FAD/NAD-bd_sf"/>
</dbReference>
<gene>
    <name evidence="8" type="ORF">FHX42_002349</name>
</gene>
<evidence type="ECO:0000256" key="3">
    <source>
        <dbReference type="ARBA" id="ARBA00022827"/>
    </source>
</evidence>
<keyword evidence="9" id="KW-1185">Reference proteome</keyword>
<dbReference type="EMBL" id="JACGWZ010000002">
    <property type="protein sequence ID" value="MBA8825002.1"/>
    <property type="molecule type" value="Genomic_DNA"/>
</dbReference>
<dbReference type="EC" id="1.14.13.1" evidence="8"/>
<accession>A0A839DSN3</accession>
<evidence type="ECO:0000256" key="1">
    <source>
        <dbReference type="ARBA" id="ARBA00001974"/>
    </source>
</evidence>
<dbReference type="InterPro" id="IPR050493">
    <property type="entry name" value="FAD-dep_Monooxygenase_BioMet"/>
</dbReference>
<protein>
    <submittedName>
        <fullName evidence="8">Salicylate hydroxylase</fullName>
        <ecNumber evidence="8">1.14.13.1</ecNumber>
    </submittedName>
</protein>
<evidence type="ECO:0000259" key="7">
    <source>
        <dbReference type="Pfam" id="PF01494"/>
    </source>
</evidence>